<organism evidence="2 3">
    <name type="scientific">Curtobacterium flaccumfaciens pv. flaccumfaciens</name>
    <dbReference type="NCBI Taxonomy" id="138532"/>
    <lineage>
        <taxon>Bacteria</taxon>
        <taxon>Bacillati</taxon>
        <taxon>Actinomycetota</taxon>
        <taxon>Actinomycetes</taxon>
        <taxon>Micrococcales</taxon>
        <taxon>Microbacteriaceae</taxon>
        <taxon>Curtobacterium</taxon>
    </lineage>
</organism>
<dbReference type="AlphaFoldDB" id="A0A5P8YVE5"/>
<reference evidence="2" key="1">
    <citation type="submission" date="2021-05" db="EMBL/GenBank/DDBJ databases">
        <title>Whole genome sequence of Curtobacterium flaccumfaciens pv. flaccumfaciens strain CFBP 3417.</title>
        <authorList>
            <person name="Osdaghi E."/>
            <person name="Taghouti G."/>
            <person name="Portier P."/>
            <person name="Fazliarab A."/>
            <person name="Taghavi S.M."/>
            <person name="Briand M."/>
            <person name="Le-Saux M."/>
            <person name="Jacques M.-A."/>
        </authorList>
    </citation>
    <scope>NUCLEOTIDE SEQUENCE</scope>
    <source>
        <strain evidence="2">CFBP 3417</strain>
    </source>
</reference>
<evidence type="ECO:0000313" key="3">
    <source>
        <dbReference type="Proteomes" id="UP000709437"/>
    </source>
</evidence>
<sequence length="133" mass="14212">MQRIIAIARRLRSDERGFASSAIIAPTIFLVLFAALQFALWYQATNVAQNAAVAAYNDARAYESTSGAGHYSARQVLQQSGGFLQGSGVDVNRNGDTVTVDVTGQAVSMIPGVQLPPVHRTITGPVERWVPAP</sequence>
<feature type="domain" description="TadE-like" evidence="1">
    <location>
        <begin position="22"/>
        <end position="53"/>
    </location>
</feature>
<protein>
    <recommendedName>
        <fullName evidence="1">TadE-like domain-containing protein</fullName>
    </recommendedName>
</protein>
<dbReference type="Proteomes" id="UP000709437">
    <property type="component" value="Unassembled WGS sequence"/>
</dbReference>
<dbReference type="Pfam" id="PF07811">
    <property type="entry name" value="TadE"/>
    <property type="match status" value="1"/>
</dbReference>
<dbReference type="EMBL" id="JAHEWX010000025">
    <property type="protein sequence ID" value="MBT1543188.1"/>
    <property type="molecule type" value="Genomic_DNA"/>
</dbReference>
<accession>A0A5P8YVE5</accession>
<proteinExistence type="predicted"/>
<gene>
    <name evidence="2" type="ORF">KK103_15605</name>
</gene>
<dbReference type="InterPro" id="IPR012495">
    <property type="entry name" value="TadE-like_dom"/>
</dbReference>
<evidence type="ECO:0000259" key="1">
    <source>
        <dbReference type="Pfam" id="PF07811"/>
    </source>
</evidence>
<dbReference type="RefSeq" id="WP_128781724.1">
    <property type="nucleotide sequence ID" value="NZ_CP041260.1"/>
</dbReference>
<comment type="caution">
    <text evidence="2">The sequence shown here is derived from an EMBL/GenBank/DDBJ whole genome shotgun (WGS) entry which is preliminary data.</text>
</comment>
<name>A0A5P8YVE5_9MICO</name>
<evidence type="ECO:0000313" key="2">
    <source>
        <dbReference type="EMBL" id="MBT1543188.1"/>
    </source>
</evidence>